<comment type="function">
    <text evidence="2">Conjugation of reduced glutathione to a wide number of exogenous and endogenous hydrophobic electrophiles.</text>
</comment>
<evidence type="ECO:0000256" key="1">
    <source>
        <dbReference type="ARBA" id="ARBA00002446"/>
    </source>
</evidence>
<sequence length="211" mass="24257">LLQPTRLMMKYAGMEYEEKHYTSATANDWFAEDKSKLGLDFPNLPYYIDGDFKLTESRAIHRYVADKCSLQGSTPEIQAHMDMIIGVLYDLKTLVARVVYNKDVDWPSKGKPQVIEGSKHFLDELSKYLGEKHFFGGNLPLTADFVAFDFIHAFCYIDKSLVPQNLIEFMKRFTELSKIKQYMESDEFISWPINGFIASFGGTGDEPKFTL</sequence>
<dbReference type="InterPro" id="IPR036282">
    <property type="entry name" value="Glutathione-S-Trfase_C_sf"/>
</dbReference>
<dbReference type="PROSITE" id="PS50405">
    <property type="entry name" value="GST_CTER"/>
    <property type="match status" value="1"/>
</dbReference>
<evidence type="ECO:0000256" key="4">
    <source>
        <dbReference type="ARBA" id="ARBA00011738"/>
    </source>
</evidence>
<gene>
    <name evidence="10" type="primary">GSTM4_4</name>
    <name evidence="10" type="ORF">Ciccas_010945</name>
</gene>
<keyword evidence="6" id="KW-0808">Transferase</keyword>
<dbReference type="Gene3D" id="1.20.1050.130">
    <property type="match status" value="1"/>
</dbReference>
<dbReference type="Pfam" id="PF02798">
    <property type="entry name" value="GST_N"/>
    <property type="match status" value="1"/>
</dbReference>
<evidence type="ECO:0000313" key="11">
    <source>
        <dbReference type="Proteomes" id="UP001626550"/>
    </source>
</evidence>
<dbReference type="AlphaFoldDB" id="A0ABD2PSN1"/>
<evidence type="ECO:0000256" key="7">
    <source>
        <dbReference type="ARBA" id="ARBA00047960"/>
    </source>
</evidence>
<dbReference type="EC" id="2.5.1.18" evidence="5"/>
<dbReference type="InterPro" id="IPR004046">
    <property type="entry name" value="GST_C"/>
</dbReference>
<evidence type="ECO:0000256" key="2">
    <source>
        <dbReference type="ARBA" id="ARBA00003701"/>
    </source>
</evidence>
<protein>
    <recommendedName>
        <fullName evidence="5">glutathione transferase</fullName>
        <ecNumber evidence="5">2.5.1.18</ecNumber>
    </recommendedName>
</protein>
<dbReference type="Pfam" id="PF14497">
    <property type="entry name" value="GST_C_3"/>
    <property type="match status" value="1"/>
</dbReference>
<keyword evidence="11" id="KW-1185">Reference proteome</keyword>
<dbReference type="InterPro" id="IPR010987">
    <property type="entry name" value="Glutathione-S-Trfase_C-like"/>
</dbReference>
<feature type="domain" description="GST N-terminal" evidence="8">
    <location>
        <begin position="1"/>
        <end position="72"/>
    </location>
</feature>
<dbReference type="EMBL" id="JBJKFK010002913">
    <property type="protein sequence ID" value="KAL3310487.1"/>
    <property type="molecule type" value="Genomic_DNA"/>
</dbReference>
<feature type="non-terminal residue" evidence="10">
    <location>
        <position position="1"/>
    </location>
</feature>
<evidence type="ECO:0000259" key="8">
    <source>
        <dbReference type="PROSITE" id="PS50404"/>
    </source>
</evidence>
<dbReference type="PANTHER" id="PTHR11571:SF222">
    <property type="entry name" value="GLUTATHIONE TRANSFERASE"/>
    <property type="match status" value="1"/>
</dbReference>
<dbReference type="SUPFAM" id="SSF52833">
    <property type="entry name" value="Thioredoxin-like"/>
    <property type="match status" value="1"/>
</dbReference>
<evidence type="ECO:0000256" key="6">
    <source>
        <dbReference type="ARBA" id="ARBA00022679"/>
    </source>
</evidence>
<evidence type="ECO:0000256" key="3">
    <source>
        <dbReference type="ARBA" id="ARBA00005861"/>
    </source>
</evidence>
<dbReference type="SFLD" id="SFLDS00019">
    <property type="entry name" value="Glutathione_Transferase_(cytos"/>
    <property type="match status" value="1"/>
</dbReference>
<dbReference type="Proteomes" id="UP001626550">
    <property type="component" value="Unassembled WGS sequence"/>
</dbReference>
<comment type="caution">
    <text evidence="10">The sequence shown here is derived from an EMBL/GenBank/DDBJ whole genome shotgun (WGS) entry which is preliminary data.</text>
</comment>
<dbReference type="InterPro" id="IPR050213">
    <property type="entry name" value="GST_superfamily"/>
</dbReference>
<organism evidence="10 11">
    <name type="scientific">Cichlidogyrus casuarinus</name>
    <dbReference type="NCBI Taxonomy" id="1844966"/>
    <lineage>
        <taxon>Eukaryota</taxon>
        <taxon>Metazoa</taxon>
        <taxon>Spiralia</taxon>
        <taxon>Lophotrochozoa</taxon>
        <taxon>Platyhelminthes</taxon>
        <taxon>Monogenea</taxon>
        <taxon>Monopisthocotylea</taxon>
        <taxon>Dactylogyridea</taxon>
        <taxon>Ancyrocephalidae</taxon>
        <taxon>Cichlidogyrus</taxon>
    </lineage>
</organism>
<feature type="domain" description="GST C-terminal" evidence="9">
    <location>
        <begin position="74"/>
        <end position="193"/>
    </location>
</feature>
<dbReference type="InterPro" id="IPR036249">
    <property type="entry name" value="Thioredoxin-like_sf"/>
</dbReference>
<dbReference type="InterPro" id="IPR004045">
    <property type="entry name" value="Glutathione_S-Trfase_N"/>
</dbReference>
<comment type="catalytic activity">
    <reaction evidence="7">
        <text>RX + glutathione = an S-substituted glutathione + a halide anion + H(+)</text>
        <dbReference type="Rhea" id="RHEA:16437"/>
        <dbReference type="ChEBI" id="CHEBI:15378"/>
        <dbReference type="ChEBI" id="CHEBI:16042"/>
        <dbReference type="ChEBI" id="CHEBI:17792"/>
        <dbReference type="ChEBI" id="CHEBI:57925"/>
        <dbReference type="ChEBI" id="CHEBI:90779"/>
        <dbReference type="EC" id="2.5.1.18"/>
    </reaction>
</comment>
<accession>A0ABD2PSN1</accession>
<evidence type="ECO:0000259" key="9">
    <source>
        <dbReference type="PROSITE" id="PS50405"/>
    </source>
</evidence>
<evidence type="ECO:0000256" key="5">
    <source>
        <dbReference type="ARBA" id="ARBA00012452"/>
    </source>
</evidence>
<dbReference type="PANTHER" id="PTHR11571">
    <property type="entry name" value="GLUTATHIONE S-TRANSFERASE"/>
    <property type="match status" value="1"/>
</dbReference>
<comment type="function">
    <text evidence="1">GST isoenzymes appear to play a central role in the parasite detoxification system. Other functions are also suspected including a role in increasing the solubility of haematin in the parasite gut.</text>
</comment>
<comment type="similarity">
    <text evidence="3">Belongs to the GST superfamily. Mu family.</text>
</comment>
<reference evidence="10 11" key="1">
    <citation type="submission" date="2024-11" db="EMBL/GenBank/DDBJ databases">
        <title>Adaptive evolution of stress response genes in parasites aligns with host niche diversity.</title>
        <authorList>
            <person name="Hahn C."/>
            <person name="Resl P."/>
        </authorList>
    </citation>
    <scope>NUCLEOTIDE SEQUENCE [LARGE SCALE GENOMIC DNA]</scope>
    <source>
        <strain evidence="10">EGGRZ-B1_66</strain>
        <tissue evidence="10">Body</tissue>
    </source>
</reference>
<dbReference type="SUPFAM" id="SSF47616">
    <property type="entry name" value="GST C-terminal domain-like"/>
    <property type="match status" value="1"/>
</dbReference>
<comment type="subunit">
    <text evidence="4">Homodimer.</text>
</comment>
<dbReference type="InterPro" id="IPR040079">
    <property type="entry name" value="Glutathione_S-Trfase"/>
</dbReference>
<dbReference type="GO" id="GO:0004364">
    <property type="term" value="F:glutathione transferase activity"/>
    <property type="evidence" value="ECO:0007669"/>
    <property type="project" value="UniProtKB-EC"/>
</dbReference>
<evidence type="ECO:0000313" key="10">
    <source>
        <dbReference type="EMBL" id="KAL3310487.1"/>
    </source>
</evidence>
<proteinExistence type="inferred from homology"/>
<name>A0ABD2PSN1_9PLAT</name>
<dbReference type="PROSITE" id="PS50404">
    <property type="entry name" value="GST_NTER"/>
    <property type="match status" value="1"/>
</dbReference>